<organism evidence="1 2">
    <name type="scientific">Methanothermococcus okinawensis</name>
    <dbReference type="NCBI Taxonomy" id="155863"/>
    <lineage>
        <taxon>Archaea</taxon>
        <taxon>Methanobacteriati</taxon>
        <taxon>Methanobacteriota</taxon>
        <taxon>Methanomada group</taxon>
        <taxon>Methanococci</taxon>
        <taxon>Methanococcales</taxon>
        <taxon>Methanococcaceae</taxon>
        <taxon>Methanothermococcus</taxon>
    </lineage>
</organism>
<protein>
    <submittedName>
        <fullName evidence="1">DUF2226 domain-containing protein</fullName>
    </submittedName>
</protein>
<evidence type="ECO:0000313" key="1">
    <source>
        <dbReference type="EMBL" id="HIQ32189.1"/>
    </source>
</evidence>
<dbReference type="InterPro" id="IPR019249">
    <property type="entry name" value="DUF2226"/>
</dbReference>
<accession>A0A832ZY03</accession>
<gene>
    <name evidence="1" type="ORF">EYH55_01740</name>
</gene>
<dbReference type="Pfam" id="PF09987">
    <property type="entry name" value="DUF2226"/>
    <property type="match status" value="1"/>
</dbReference>
<dbReference type="Proteomes" id="UP000623215">
    <property type="component" value="Unassembled WGS sequence"/>
</dbReference>
<reference evidence="1" key="1">
    <citation type="journal article" date="2020" name="ISME J.">
        <title>Gammaproteobacteria mediating utilization of methyl-, sulfur- and petroleum organic compounds in deep ocean hydrothermal plumes.</title>
        <authorList>
            <person name="Zhou Z."/>
            <person name="Liu Y."/>
            <person name="Pan J."/>
            <person name="Cron B.R."/>
            <person name="Toner B.M."/>
            <person name="Anantharaman K."/>
            <person name="Breier J.A."/>
            <person name="Dick G.J."/>
            <person name="Li M."/>
        </authorList>
    </citation>
    <scope>NUCLEOTIDE SEQUENCE</scope>
    <source>
        <strain evidence="1">SZUA-1534</strain>
    </source>
</reference>
<evidence type="ECO:0000313" key="2">
    <source>
        <dbReference type="Proteomes" id="UP000623215"/>
    </source>
</evidence>
<dbReference type="EMBL" id="DQVW01000026">
    <property type="protein sequence ID" value="HIQ32189.1"/>
    <property type="molecule type" value="Genomic_DNA"/>
</dbReference>
<proteinExistence type="predicted"/>
<name>A0A832ZY03_9EURY</name>
<comment type="caution">
    <text evidence="1">The sequence shown here is derived from an EMBL/GenBank/DDBJ whole genome shotgun (WGS) entry which is preliminary data.</text>
</comment>
<sequence>MGEIVSSIANIDLKSILRELHRGCIYFIFKEGERIKDVHIFTVKDGEIVSNIYTDGELWNASGDIEVAYEIIQDVDKKVILYLVEGERVVGQLYISGGVIKIEGDTREIDKVLNKKRIFKICCRDIFLNTSCIRYLRPGGKDFERYLEEGKYYLVHINLSILSISRNGYVIYRGREPVIAAYEDNYGILCGNIAYRKIRKLMERSISTIDIYQCSEDFVKTILEKFPEMKVNLEEEEDLLEEEEDIPSREEVLRELGLEEPDENWIEKVLKEVYSPSFEELLNLKREIEKDIVKRCKGIKGVKDVKVSLDIAWEDGVYVIEGEVKVERKKLLFIPIGKVDRERIEREIDKVIKSHIPTEYSTRISISIL</sequence>
<dbReference type="AlphaFoldDB" id="A0A832ZY03"/>